<keyword evidence="2" id="KW-1185">Reference proteome</keyword>
<comment type="caution">
    <text evidence="1">The sequence shown here is derived from an EMBL/GenBank/DDBJ whole genome shotgun (WGS) entry which is preliminary data.</text>
</comment>
<dbReference type="Proteomes" id="UP001055811">
    <property type="component" value="Linkage Group LG01"/>
</dbReference>
<sequence>MSPPLLRALLPPSRYGWASTLLGLVMWLGNVINLLKGTLTSVPTANISKDKAVLEDVEKDSKERVLDCLACKCKAACSWTTGQVDVVIEVRDDAAPDEEGTVDGRGSNAGDDNVLVGESFGVGPIVKGWISWVLVMELGLVVETFLLAGWRTWGVLPVPVAFTPNWSLGIEVMLWCSTPLPHHPPRVIFFPY</sequence>
<evidence type="ECO:0000313" key="1">
    <source>
        <dbReference type="EMBL" id="KAI3790210.1"/>
    </source>
</evidence>
<reference evidence="1 2" key="2">
    <citation type="journal article" date="2022" name="Mol. Ecol. Resour.">
        <title>The genomes of chicory, endive, great burdock and yacon provide insights into Asteraceae paleo-polyploidization history and plant inulin production.</title>
        <authorList>
            <person name="Fan W."/>
            <person name="Wang S."/>
            <person name="Wang H."/>
            <person name="Wang A."/>
            <person name="Jiang F."/>
            <person name="Liu H."/>
            <person name="Zhao H."/>
            <person name="Xu D."/>
            <person name="Zhang Y."/>
        </authorList>
    </citation>
    <scope>NUCLEOTIDE SEQUENCE [LARGE SCALE GENOMIC DNA]</scope>
    <source>
        <strain evidence="2">cv. Punajuju</strain>
        <tissue evidence="1">Leaves</tissue>
    </source>
</reference>
<dbReference type="EMBL" id="CM042009">
    <property type="protein sequence ID" value="KAI3790210.1"/>
    <property type="molecule type" value="Genomic_DNA"/>
</dbReference>
<reference evidence="2" key="1">
    <citation type="journal article" date="2022" name="Mol. Ecol. Resour.">
        <title>The genomes of chicory, endive, great burdock and yacon provide insights into Asteraceae palaeo-polyploidization history and plant inulin production.</title>
        <authorList>
            <person name="Fan W."/>
            <person name="Wang S."/>
            <person name="Wang H."/>
            <person name="Wang A."/>
            <person name="Jiang F."/>
            <person name="Liu H."/>
            <person name="Zhao H."/>
            <person name="Xu D."/>
            <person name="Zhang Y."/>
        </authorList>
    </citation>
    <scope>NUCLEOTIDE SEQUENCE [LARGE SCALE GENOMIC DNA]</scope>
    <source>
        <strain evidence="2">cv. Punajuju</strain>
    </source>
</reference>
<accession>A0ACB9H4D1</accession>
<proteinExistence type="predicted"/>
<protein>
    <submittedName>
        <fullName evidence="1">Uncharacterized protein</fullName>
    </submittedName>
</protein>
<evidence type="ECO:0000313" key="2">
    <source>
        <dbReference type="Proteomes" id="UP001055811"/>
    </source>
</evidence>
<name>A0ACB9H4D1_CICIN</name>
<gene>
    <name evidence="1" type="ORF">L2E82_03080</name>
</gene>
<organism evidence="1 2">
    <name type="scientific">Cichorium intybus</name>
    <name type="common">Chicory</name>
    <dbReference type="NCBI Taxonomy" id="13427"/>
    <lineage>
        <taxon>Eukaryota</taxon>
        <taxon>Viridiplantae</taxon>
        <taxon>Streptophyta</taxon>
        <taxon>Embryophyta</taxon>
        <taxon>Tracheophyta</taxon>
        <taxon>Spermatophyta</taxon>
        <taxon>Magnoliopsida</taxon>
        <taxon>eudicotyledons</taxon>
        <taxon>Gunneridae</taxon>
        <taxon>Pentapetalae</taxon>
        <taxon>asterids</taxon>
        <taxon>campanulids</taxon>
        <taxon>Asterales</taxon>
        <taxon>Asteraceae</taxon>
        <taxon>Cichorioideae</taxon>
        <taxon>Cichorieae</taxon>
        <taxon>Cichoriinae</taxon>
        <taxon>Cichorium</taxon>
    </lineage>
</organism>